<dbReference type="GO" id="GO:0052689">
    <property type="term" value="F:carboxylic ester hydrolase activity"/>
    <property type="evidence" value="ECO:0007669"/>
    <property type="project" value="TreeGrafter"/>
</dbReference>
<comment type="catalytic activity">
    <reaction evidence="9">
        <text>1,2-didecanoylglycerol + H2O = decanoylglycerol + decanoate + H(+)</text>
        <dbReference type="Rhea" id="RHEA:48596"/>
        <dbReference type="ChEBI" id="CHEBI:11152"/>
        <dbReference type="ChEBI" id="CHEBI:15377"/>
        <dbReference type="ChEBI" id="CHEBI:15378"/>
        <dbReference type="ChEBI" id="CHEBI:27689"/>
        <dbReference type="ChEBI" id="CHEBI:90605"/>
    </reaction>
</comment>
<evidence type="ECO:0000256" key="4">
    <source>
        <dbReference type="ARBA" id="ARBA00042703"/>
    </source>
</evidence>
<dbReference type="InterPro" id="IPR000073">
    <property type="entry name" value="AB_hydrolase_1"/>
</dbReference>
<evidence type="ECO:0000256" key="6">
    <source>
        <dbReference type="ARBA" id="ARBA00043742"/>
    </source>
</evidence>
<comment type="catalytic activity">
    <reaction evidence="10">
        <text>1-octadecanoyl-2-(9Z-octadecenoyl)-sn-glycerol + H2O = 2-(9Z-octadecenoyl)-glycerol + octadecanoate + H(+)</text>
        <dbReference type="Rhea" id="RHEA:77103"/>
        <dbReference type="ChEBI" id="CHEBI:15377"/>
        <dbReference type="ChEBI" id="CHEBI:15378"/>
        <dbReference type="ChEBI" id="CHEBI:25629"/>
        <dbReference type="ChEBI" id="CHEBI:73990"/>
        <dbReference type="ChEBI" id="CHEBI:75468"/>
    </reaction>
</comment>
<dbReference type="AlphaFoldDB" id="A0AAV6U1Y7"/>
<comment type="caution">
    <text evidence="13">The sequence shown here is derived from an EMBL/GenBank/DDBJ whole genome shotgun (WGS) entry which is preliminary data.</text>
</comment>
<evidence type="ECO:0000313" key="13">
    <source>
        <dbReference type="EMBL" id="KAG8177947.1"/>
    </source>
</evidence>
<dbReference type="InterPro" id="IPR029058">
    <property type="entry name" value="AB_hydrolase_fold"/>
</dbReference>
<protein>
    <recommendedName>
        <fullName evidence="7">sn-1-specific diacylglycerol lipase ABHD11</fullName>
        <ecNumber evidence="3">3.1.1.116</ecNumber>
    </recommendedName>
    <alternativeName>
        <fullName evidence="4">Alpha/beta hydrolase domain-containing protein 11</fullName>
    </alternativeName>
</protein>
<comment type="catalytic activity">
    <reaction evidence="5">
        <text>a 1,2-diacyl-sn-glycerol + H2O = a 2-acylglycerol + a fatty acid + H(+)</text>
        <dbReference type="Rhea" id="RHEA:33275"/>
        <dbReference type="ChEBI" id="CHEBI:15377"/>
        <dbReference type="ChEBI" id="CHEBI:15378"/>
        <dbReference type="ChEBI" id="CHEBI:17389"/>
        <dbReference type="ChEBI" id="CHEBI:17815"/>
        <dbReference type="ChEBI" id="CHEBI:28868"/>
        <dbReference type="EC" id="3.1.1.116"/>
    </reaction>
</comment>
<accession>A0AAV6U1Y7</accession>
<keyword evidence="14" id="KW-1185">Reference proteome</keyword>
<dbReference type="Pfam" id="PF00561">
    <property type="entry name" value="Abhydrolase_1"/>
    <property type="match status" value="1"/>
</dbReference>
<evidence type="ECO:0000256" key="7">
    <source>
        <dbReference type="ARBA" id="ARBA00044064"/>
    </source>
</evidence>
<feature type="domain" description="AB hydrolase-1" evidence="12">
    <location>
        <begin position="25"/>
        <end position="269"/>
    </location>
</feature>
<dbReference type="EMBL" id="JAFNEN010000733">
    <property type="protein sequence ID" value="KAG8177947.1"/>
    <property type="molecule type" value="Genomic_DNA"/>
</dbReference>
<evidence type="ECO:0000256" key="2">
    <source>
        <dbReference type="ARBA" id="ARBA00022801"/>
    </source>
</evidence>
<dbReference type="Proteomes" id="UP000827092">
    <property type="component" value="Unassembled WGS sequence"/>
</dbReference>
<sequence>MTKYTPVPLSFICVQPDDGKCHDAPPIVFLHGLTSFKSHWGDVPQEVANATKRKAYVIDARNHGDSEWCDEFNFDCNVEDLLHFMDYIGAKRATLVGHSMGGTTAIKTALRAPERVESIVVEDMSVKRLPQASCDILARYLRIISRAVQEVPSDVDESTAKNIIGKIFLDNSPYAKKSVKPVDHQGAYQLKRMSDSRFYHSFNAEVLIKAFDKKAEEVTSENTGEYCGPAAFIYGDKSPIQVGNDEEVIKRSFPNAVLMKIEEAGHEIHRDFSTEFKKSLVDFINTI</sequence>
<name>A0AAV6U1Y7_9ARAC</name>
<evidence type="ECO:0000256" key="9">
    <source>
        <dbReference type="ARBA" id="ARBA00048504"/>
    </source>
</evidence>
<evidence type="ECO:0000259" key="12">
    <source>
        <dbReference type="Pfam" id="PF00561"/>
    </source>
</evidence>
<dbReference type="EC" id="3.1.1.116" evidence="3"/>
<dbReference type="PANTHER" id="PTHR46118:SF4">
    <property type="entry name" value="PROTEIN ABHD11"/>
    <property type="match status" value="1"/>
</dbReference>
<reference evidence="13 14" key="1">
    <citation type="journal article" date="2022" name="Nat. Ecol. Evol.">
        <title>A masculinizing supergene underlies an exaggerated male reproductive morph in a spider.</title>
        <authorList>
            <person name="Hendrickx F."/>
            <person name="De Corte Z."/>
            <person name="Sonet G."/>
            <person name="Van Belleghem S.M."/>
            <person name="Kostlbacher S."/>
            <person name="Vangestel C."/>
        </authorList>
    </citation>
    <scope>NUCLEOTIDE SEQUENCE [LARGE SCALE GENOMIC DNA]</scope>
    <source>
        <strain evidence="13">W744_W776</strain>
    </source>
</reference>
<comment type="catalytic activity">
    <reaction evidence="11">
        <text>1-octadecanoyl-2-(5Z,8Z,11Z,14Z-eicosatetraenoyl)-sn-glycerol + H2O = 2-(5Z,8Z,11Z,14Z-eicosatetraenoyl)-glycerol + octadecanoate + H(+)</text>
        <dbReference type="Rhea" id="RHEA:38507"/>
        <dbReference type="ChEBI" id="CHEBI:15377"/>
        <dbReference type="ChEBI" id="CHEBI:15378"/>
        <dbReference type="ChEBI" id="CHEBI:25629"/>
        <dbReference type="ChEBI" id="CHEBI:52392"/>
        <dbReference type="ChEBI" id="CHEBI:75728"/>
    </reaction>
</comment>
<evidence type="ECO:0000256" key="3">
    <source>
        <dbReference type="ARBA" id="ARBA00026104"/>
    </source>
</evidence>
<comment type="catalytic activity">
    <reaction evidence="6">
        <text>a 1,3-diacyl-sn-glycerol + H2O = a 1-acyl-sn-glycerol + a fatty acid + H(+)</text>
        <dbReference type="Rhea" id="RHEA:38503"/>
        <dbReference type="ChEBI" id="CHEBI:15377"/>
        <dbReference type="ChEBI" id="CHEBI:15378"/>
        <dbReference type="ChEBI" id="CHEBI:28868"/>
        <dbReference type="ChEBI" id="CHEBI:64683"/>
        <dbReference type="ChEBI" id="CHEBI:77272"/>
    </reaction>
</comment>
<evidence type="ECO:0000256" key="8">
    <source>
        <dbReference type="ARBA" id="ARBA00048283"/>
    </source>
</evidence>
<evidence type="ECO:0000256" key="10">
    <source>
        <dbReference type="ARBA" id="ARBA00048513"/>
    </source>
</evidence>
<dbReference type="PANTHER" id="PTHR46118">
    <property type="entry name" value="PROTEIN ABHD11"/>
    <property type="match status" value="1"/>
</dbReference>
<evidence type="ECO:0000256" key="5">
    <source>
        <dbReference type="ARBA" id="ARBA00043667"/>
    </source>
</evidence>
<keyword evidence="2" id="KW-0378">Hydrolase</keyword>
<proteinExistence type="inferred from homology"/>
<evidence type="ECO:0000256" key="11">
    <source>
        <dbReference type="ARBA" id="ARBA00048919"/>
    </source>
</evidence>
<dbReference type="Gene3D" id="3.40.50.1820">
    <property type="entry name" value="alpha/beta hydrolase"/>
    <property type="match status" value="1"/>
</dbReference>
<gene>
    <name evidence="13" type="ORF">JTE90_011839</name>
</gene>
<dbReference type="SUPFAM" id="SSF53474">
    <property type="entry name" value="alpha/beta-Hydrolases"/>
    <property type="match status" value="1"/>
</dbReference>
<evidence type="ECO:0000256" key="1">
    <source>
        <dbReference type="ARBA" id="ARBA00008645"/>
    </source>
</evidence>
<evidence type="ECO:0000313" key="14">
    <source>
        <dbReference type="Proteomes" id="UP000827092"/>
    </source>
</evidence>
<comment type="similarity">
    <text evidence="1">Belongs to the AB hydrolase superfamily.</text>
</comment>
<comment type="catalytic activity">
    <reaction evidence="8">
        <text>1-octadecanoyl-2-(4Z,7Z,10Z,13Z,16Z,19Z-docosahexaenoyl)-sn-glycerol + H2O = 2-(4Z,7Z,10Z,13Z,16Z,19Z-docosahexaenoyl)-glycerol + octadecanoate + H(+)</text>
        <dbReference type="Rhea" id="RHEA:77107"/>
        <dbReference type="ChEBI" id="CHEBI:15377"/>
        <dbReference type="ChEBI" id="CHEBI:15378"/>
        <dbReference type="ChEBI" id="CHEBI:25629"/>
        <dbReference type="ChEBI" id="CHEBI:77129"/>
        <dbReference type="ChEBI" id="CHEBI:186738"/>
    </reaction>
</comment>
<organism evidence="13 14">
    <name type="scientific">Oedothorax gibbosus</name>
    <dbReference type="NCBI Taxonomy" id="931172"/>
    <lineage>
        <taxon>Eukaryota</taxon>
        <taxon>Metazoa</taxon>
        <taxon>Ecdysozoa</taxon>
        <taxon>Arthropoda</taxon>
        <taxon>Chelicerata</taxon>
        <taxon>Arachnida</taxon>
        <taxon>Araneae</taxon>
        <taxon>Araneomorphae</taxon>
        <taxon>Entelegynae</taxon>
        <taxon>Araneoidea</taxon>
        <taxon>Linyphiidae</taxon>
        <taxon>Erigoninae</taxon>
        <taxon>Oedothorax</taxon>
    </lineage>
</organism>
<dbReference type="GO" id="GO:0005739">
    <property type="term" value="C:mitochondrion"/>
    <property type="evidence" value="ECO:0007669"/>
    <property type="project" value="TreeGrafter"/>
</dbReference>